<evidence type="ECO:0000259" key="1">
    <source>
        <dbReference type="PROSITE" id="PS51352"/>
    </source>
</evidence>
<dbReference type="Gene3D" id="3.40.30.10">
    <property type="entry name" value="Glutaredoxin"/>
    <property type="match status" value="1"/>
</dbReference>
<reference evidence="2 3" key="1">
    <citation type="submission" date="2019-01" db="EMBL/GenBank/DDBJ databases">
        <title>Pseudolysobacter antarctica gen. nov., sp. nov., isolated from Fildes Peninsula, Antarctica.</title>
        <authorList>
            <person name="Wei Z."/>
            <person name="Peng F."/>
        </authorList>
    </citation>
    <scope>NUCLEOTIDE SEQUENCE [LARGE SCALE GENOMIC DNA]</scope>
    <source>
        <strain evidence="2 3">AQ6-296</strain>
    </source>
</reference>
<dbReference type="GO" id="GO:0016491">
    <property type="term" value="F:oxidoreductase activity"/>
    <property type="evidence" value="ECO:0007669"/>
    <property type="project" value="InterPro"/>
</dbReference>
<dbReference type="InterPro" id="IPR050553">
    <property type="entry name" value="Thioredoxin_ResA/DsbE_sf"/>
</dbReference>
<dbReference type="InterPro" id="IPR036249">
    <property type="entry name" value="Thioredoxin-like_sf"/>
</dbReference>
<dbReference type="KEGG" id="xbc:ELE36_17875"/>
<name>A0A411HNM3_9GAMM</name>
<dbReference type="InterPro" id="IPR013766">
    <property type="entry name" value="Thioredoxin_domain"/>
</dbReference>
<dbReference type="Pfam" id="PF00578">
    <property type="entry name" value="AhpC-TSA"/>
    <property type="match status" value="1"/>
</dbReference>
<dbReference type="PANTHER" id="PTHR42852:SF17">
    <property type="entry name" value="THIOREDOXIN-LIKE PROTEIN HI_1115"/>
    <property type="match status" value="1"/>
</dbReference>
<dbReference type="OrthoDB" id="9796554at2"/>
<dbReference type="EMBL" id="CP035704">
    <property type="protein sequence ID" value="QBB72085.1"/>
    <property type="molecule type" value="Genomic_DNA"/>
</dbReference>
<evidence type="ECO:0000313" key="3">
    <source>
        <dbReference type="Proteomes" id="UP000291562"/>
    </source>
</evidence>
<evidence type="ECO:0000313" key="2">
    <source>
        <dbReference type="EMBL" id="QBB72085.1"/>
    </source>
</evidence>
<dbReference type="SUPFAM" id="SSF52833">
    <property type="entry name" value="Thioredoxin-like"/>
    <property type="match status" value="1"/>
</dbReference>
<organism evidence="2 3">
    <name type="scientific">Pseudolysobacter antarcticus</name>
    <dbReference type="NCBI Taxonomy" id="2511995"/>
    <lineage>
        <taxon>Bacteria</taxon>
        <taxon>Pseudomonadati</taxon>
        <taxon>Pseudomonadota</taxon>
        <taxon>Gammaproteobacteria</taxon>
        <taxon>Lysobacterales</taxon>
        <taxon>Rhodanobacteraceae</taxon>
        <taxon>Pseudolysobacter</taxon>
    </lineage>
</organism>
<protein>
    <submittedName>
        <fullName evidence="2">TlpA family protein disulfide reductase</fullName>
    </submittedName>
</protein>
<dbReference type="InterPro" id="IPR000866">
    <property type="entry name" value="AhpC/TSA"/>
</dbReference>
<dbReference type="CDD" id="cd02966">
    <property type="entry name" value="TlpA_like_family"/>
    <property type="match status" value="1"/>
</dbReference>
<proteinExistence type="predicted"/>
<dbReference type="Proteomes" id="UP000291562">
    <property type="component" value="Chromosome"/>
</dbReference>
<dbReference type="PROSITE" id="PS51352">
    <property type="entry name" value="THIOREDOXIN_2"/>
    <property type="match status" value="1"/>
</dbReference>
<accession>A0A411HNM3</accession>
<gene>
    <name evidence="2" type="ORF">ELE36_17875</name>
</gene>
<dbReference type="GO" id="GO:0016209">
    <property type="term" value="F:antioxidant activity"/>
    <property type="evidence" value="ECO:0007669"/>
    <property type="project" value="InterPro"/>
</dbReference>
<keyword evidence="3" id="KW-1185">Reference proteome</keyword>
<sequence length="188" mass="21142">MFNRTNLLIVAIALLGAGLGLFAGQWFEHVHEHAPTVPDGVHVLKLGDQRAELSLTDIDGRTRRLSEWDGKLVVINFWATWCSPCREEMPLLDQTRARFADKNLEVLGIAIDDRDAVRDFLKIRPVQYPILNSNSDSARDDPSLLFGDTRSVLPYSVLIGRDGKLLAQHAGSFSEDGLMQWLQPHLRD</sequence>
<dbReference type="RefSeq" id="WP_129835715.1">
    <property type="nucleotide sequence ID" value="NZ_CP035704.1"/>
</dbReference>
<dbReference type="PANTHER" id="PTHR42852">
    <property type="entry name" value="THIOL:DISULFIDE INTERCHANGE PROTEIN DSBE"/>
    <property type="match status" value="1"/>
</dbReference>
<dbReference type="AlphaFoldDB" id="A0A411HNM3"/>
<feature type="domain" description="Thioredoxin" evidence="1">
    <location>
        <begin position="44"/>
        <end position="187"/>
    </location>
</feature>